<feature type="transmembrane region" description="Helical" evidence="6">
    <location>
        <begin position="195"/>
        <end position="218"/>
    </location>
</feature>
<evidence type="ECO:0000256" key="3">
    <source>
        <dbReference type="ARBA" id="ARBA00022692"/>
    </source>
</evidence>
<feature type="transmembrane region" description="Helical" evidence="6">
    <location>
        <begin position="312"/>
        <end position="335"/>
    </location>
</feature>
<reference evidence="8" key="1">
    <citation type="journal article" date="2019" name="Int. J. Syst. Evol. Microbiol.">
        <title>The Global Catalogue of Microorganisms (GCM) 10K type strain sequencing project: providing services to taxonomists for standard genome sequencing and annotation.</title>
        <authorList>
            <consortium name="The Broad Institute Genomics Platform"/>
            <consortium name="The Broad Institute Genome Sequencing Center for Infectious Disease"/>
            <person name="Wu L."/>
            <person name="Ma J."/>
        </authorList>
    </citation>
    <scope>NUCLEOTIDE SEQUENCE [LARGE SCALE GENOMIC DNA]</scope>
    <source>
        <strain evidence="8">CGMCC 1.19029</strain>
    </source>
</reference>
<evidence type="ECO:0000256" key="4">
    <source>
        <dbReference type="ARBA" id="ARBA00022989"/>
    </source>
</evidence>
<dbReference type="Pfam" id="PF01943">
    <property type="entry name" value="Polysacc_synt"/>
    <property type="match status" value="1"/>
</dbReference>
<protein>
    <submittedName>
        <fullName evidence="7">Oligosaccharide flippase family protein</fullName>
    </submittedName>
</protein>
<evidence type="ECO:0000256" key="2">
    <source>
        <dbReference type="ARBA" id="ARBA00022475"/>
    </source>
</evidence>
<proteinExistence type="predicted"/>
<dbReference type="RefSeq" id="WP_376811302.1">
    <property type="nucleotide sequence ID" value="NZ_JBHSDY010000001.1"/>
</dbReference>
<feature type="transmembrane region" description="Helical" evidence="6">
    <location>
        <begin position="410"/>
        <end position="431"/>
    </location>
</feature>
<feature type="transmembrane region" description="Helical" evidence="6">
    <location>
        <begin position="341"/>
        <end position="363"/>
    </location>
</feature>
<evidence type="ECO:0000313" key="7">
    <source>
        <dbReference type="EMBL" id="MFC4296723.1"/>
    </source>
</evidence>
<sequence>MGLLDPDARVCVGAGQGHLMPADSVRNRVARNAGALYVVQLISFLVPVFEIPILARALGAAQYGQILFCQALALTASLLVEYGFNLNAAHQAALVRDQRQDLTRLFSQVSLAKGLLAAPLVGLLCLLWVLGLMDAYLGQPALLLFVLTYFLAFGFSPMWYFQGREKMAGPALLDVGLRLCGLGVLALVVRTADDFFLALPVLAIPPLLNTVLTNGWCLRGLGRLGWDFAGACRQIREGFHFFVYRSSSTLVMSAIPVFLGLTSGKQAVGEFAPSEKLIKGMTSLAMPFLSAVFPVFSRHLAGGGTGLVSARVPMMVLLGVSVTVLAGTAVAAWVGPWVLDVMLGAGFPGAHLIYAVLLGVAPLRILNQSIAMVLLIPAGHAKSASYVISGFSILGVVLGSGLSLRYGGVGMAAGLVGVEAILWVIMLCMAVRVGKQMAQAVDVAGTEGVR</sequence>
<evidence type="ECO:0000256" key="1">
    <source>
        <dbReference type="ARBA" id="ARBA00004651"/>
    </source>
</evidence>
<keyword evidence="5 6" id="KW-0472">Membrane</keyword>
<accession>A0ABV8RU76</accession>
<feature type="transmembrane region" description="Helical" evidence="6">
    <location>
        <begin position="105"/>
        <end position="129"/>
    </location>
</feature>
<feature type="transmembrane region" description="Helical" evidence="6">
    <location>
        <begin position="239"/>
        <end position="261"/>
    </location>
</feature>
<comment type="subcellular location">
    <subcellularLocation>
        <location evidence="1">Cell membrane</location>
        <topology evidence="1">Multi-pass membrane protein</topology>
    </subcellularLocation>
</comment>
<keyword evidence="8" id="KW-1185">Reference proteome</keyword>
<keyword evidence="4 6" id="KW-1133">Transmembrane helix</keyword>
<feature type="transmembrane region" description="Helical" evidence="6">
    <location>
        <begin position="281"/>
        <end position="300"/>
    </location>
</feature>
<gene>
    <name evidence="7" type="ORF">ACFO0J_01555</name>
</gene>
<feature type="transmembrane region" description="Helical" evidence="6">
    <location>
        <begin position="61"/>
        <end position="84"/>
    </location>
</feature>
<evidence type="ECO:0000313" key="8">
    <source>
        <dbReference type="Proteomes" id="UP001595756"/>
    </source>
</evidence>
<name>A0ABV8RU76_9BURK</name>
<organism evidence="7 8">
    <name type="scientific">Castellaniella hirudinis</name>
    <dbReference type="NCBI Taxonomy" id="1144617"/>
    <lineage>
        <taxon>Bacteria</taxon>
        <taxon>Pseudomonadati</taxon>
        <taxon>Pseudomonadota</taxon>
        <taxon>Betaproteobacteria</taxon>
        <taxon>Burkholderiales</taxon>
        <taxon>Alcaligenaceae</taxon>
        <taxon>Castellaniella</taxon>
    </lineage>
</organism>
<feature type="transmembrane region" description="Helical" evidence="6">
    <location>
        <begin position="384"/>
        <end position="404"/>
    </location>
</feature>
<dbReference type="Proteomes" id="UP001595756">
    <property type="component" value="Unassembled WGS sequence"/>
</dbReference>
<evidence type="ECO:0000256" key="6">
    <source>
        <dbReference type="SAM" id="Phobius"/>
    </source>
</evidence>
<evidence type="ECO:0000256" key="5">
    <source>
        <dbReference type="ARBA" id="ARBA00023136"/>
    </source>
</evidence>
<feature type="transmembrane region" description="Helical" evidence="6">
    <location>
        <begin position="34"/>
        <end position="55"/>
    </location>
</feature>
<feature type="transmembrane region" description="Helical" evidence="6">
    <location>
        <begin position="141"/>
        <end position="160"/>
    </location>
</feature>
<keyword evidence="3 6" id="KW-0812">Transmembrane</keyword>
<feature type="transmembrane region" description="Helical" evidence="6">
    <location>
        <begin position="172"/>
        <end position="189"/>
    </location>
</feature>
<dbReference type="PANTHER" id="PTHR30250:SF11">
    <property type="entry name" value="O-ANTIGEN TRANSPORTER-RELATED"/>
    <property type="match status" value="1"/>
</dbReference>
<comment type="caution">
    <text evidence="7">The sequence shown here is derived from an EMBL/GenBank/DDBJ whole genome shotgun (WGS) entry which is preliminary data.</text>
</comment>
<keyword evidence="2" id="KW-1003">Cell membrane</keyword>
<dbReference type="InterPro" id="IPR050833">
    <property type="entry name" value="Poly_Biosynth_Transport"/>
</dbReference>
<dbReference type="EMBL" id="JBHSDY010000001">
    <property type="protein sequence ID" value="MFC4296723.1"/>
    <property type="molecule type" value="Genomic_DNA"/>
</dbReference>
<dbReference type="PANTHER" id="PTHR30250">
    <property type="entry name" value="PST FAMILY PREDICTED COLANIC ACID TRANSPORTER"/>
    <property type="match status" value="1"/>
</dbReference>
<dbReference type="InterPro" id="IPR002797">
    <property type="entry name" value="Polysacc_synth"/>
</dbReference>